<keyword evidence="2" id="KW-0812">Transmembrane</keyword>
<dbReference type="RefSeq" id="WP_126789682.1">
    <property type="nucleotide sequence ID" value="NZ_PIPO01000004.1"/>
</dbReference>
<feature type="transmembrane region" description="Helical" evidence="2">
    <location>
        <begin position="68"/>
        <end position="88"/>
    </location>
</feature>
<accession>A0A432WFT7</accession>
<evidence type="ECO:0008006" key="5">
    <source>
        <dbReference type="Google" id="ProtNLM"/>
    </source>
</evidence>
<evidence type="ECO:0000313" key="3">
    <source>
        <dbReference type="EMBL" id="RUO32623.1"/>
    </source>
</evidence>
<dbReference type="NCBIfam" id="NF008528">
    <property type="entry name" value="PRK11463.1-2"/>
    <property type="match status" value="1"/>
</dbReference>
<dbReference type="Pfam" id="PF04186">
    <property type="entry name" value="FxsA"/>
    <property type="match status" value="1"/>
</dbReference>
<dbReference type="PANTHER" id="PTHR35335">
    <property type="entry name" value="UPF0716 PROTEIN FXSA"/>
    <property type="match status" value="1"/>
</dbReference>
<keyword evidence="2" id="KW-1133">Transmembrane helix</keyword>
<reference evidence="3 4" key="1">
    <citation type="journal article" date="2011" name="Front. Microbiol.">
        <title>Genomic signatures of strain selection and enhancement in Bacillus atrophaeus var. globigii, a historical biowarfare simulant.</title>
        <authorList>
            <person name="Gibbons H.S."/>
            <person name="Broomall S.M."/>
            <person name="McNew L.A."/>
            <person name="Daligault H."/>
            <person name="Chapman C."/>
            <person name="Bruce D."/>
            <person name="Karavis M."/>
            <person name="Krepps M."/>
            <person name="McGregor P.A."/>
            <person name="Hong C."/>
            <person name="Park K.H."/>
            <person name="Akmal A."/>
            <person name="Feldman A."/>
            <person name="Lin J.S."/>
            <person name="Chang W.E."/>
            <person name="Higgs B.W."/>
            <person name="Demirev P."/>
            <person name="Lindquist J."/>
            <person name="Liem A."/>
            <person name="Fochler E."/>
            <person name="Read T.D."/>
            <person name="Tapia R."/>
            <person name="Johnson S."/>
            <person name="Bishop-Lilly K.A."/>
            <person name="Detter C."/>
            <person name="Han C."/>
            <person name="Sozhamannan S."/>
            <person name="Rosenzweig C.N."/>
            <person name="Skowronski E.W."/>
        </authorList>
    </citation>
    <scope>NUCLEOTIDE SEQUENCE [LARGE SCALE GENOMIC DNA]</scope>
    <source>
        <strain evidence="3 4">Y4G10-17</strain>
    </source>
</reference>
<sequence length="172" mass="18559">MLQILLLLFIAVPIVEIAVLLQVGDLIGGLNTLVVIILTAVIGALLVKQQGIQNWMRMQSKMARGQMPGEEMAGGLLIFLAGVLLITPGFVTDVIGLLFLLPPTRSVIAKAMLKRMVIRGAGAQFSHFQRKGPAGRDSQQEKGTTIDGEYQHKAGSESQLAEPSDDNDQKKN</sequence>
<feature type="region of interest" description="Disordered" evidence="1">
    <location>
        <begin position="128"/>
        <end position="172"/>
    </location>
</feature>
<organism evidence="3 4">
    <name type="scientific">Aliidiomarina soli</name>
    <dbReference type="NCBI Taxonomy" id="1928574"/>
    <lineage>
        <taxon>Bacteria</taxon>
        <taxon>Pseudomonadati</taxon>
        <taxon>Pseudomonadota</taxon>
        <taxon>Gammaproteobacteria</taxon>
        <taxon>Alteromonadales</taxon>
        <taxon>Idiomarinaceae</taxon>
        <taxon>Aliidiomarina</taxon>
    </lineage>
</organism>
<dbReference type="PANTHER" id="PTHR35335:SF1">
    <property type="entry name" value="UPF0716 PROTEIN FXSA"/>
    <property type="match status" value="1"/>
</dbReference>
<comment type="caution">
    <text evidence="3">The sequence shown here is derived from an EMBL/GenBank/DDBJ whole genome shotgun (WGS) entry which is preliminary data.</text>
</comment>
<evidence type="ECO:0000256" key="1">
    <source>
        <dbReference type="SAM" id="MobiDB-lite"/>
    </source>
</evidence>
<evidence type="ECO:0000313" key="4">
    <source>
        <dbReference type="Proteomes" id="UP000287823"/>
    </source>
</evidence>
<dbReference type="AlphaFoldDB" id="A0A432WFT7"/>
<keyword evidence="4" id="KW-1185">Reference proteome</keyword>
<name>A0A432WFT7_9GAMM</name>
<proteinExistence type="predicted"/>
<dbReference type="InterPro" id="IPR007313">
    <property type="entry name" value="FxsA"/>
</dbReference>
<evidence type="ECO:0000256" key="2">
    <source>
        <dbReference type="SAM" id="Phobius"/>
    </source>
</evidence>
<keyword evidence="2" id="KW-0472">Membrane</keyword>
<dbReference type="GO" id="GO:0016020">
    <property type="term" value="C:membrane"/>
    <property type="evidence" value="ECO:0007669"/>
    <property type="project" value="InterPro"/>
</dbReference>
<protein>
    <recommendedName>
        <fullName evidence="5">Membrane protein FxsA</fullName>
    </recommendedName>
</protein>
<feature type="transmembrane region" description="Helical" evidence="2">
    <location>
        <begin position="27"/>
        <end position="47"/>
    </location>
</feature>
<dbReference type="EMBL" id="PIPO01000004">
    <property type="protein sequence ID" value="RUO32623.1"/>
    <property type="molecule type" value="Genomic_DNA"/>
</dbReference>
<gene>
    <name evidence="3" type="ORF">CWE14_10830</name>
</gene>
<dbReference type="Proteomes" id="UP000287823">
    <property type="component" value="Unassembled WGS sequence"/>
</dbReference>